<gene>
    <name evidence="1" type="ORF">RRF57_007888</name>
</gene>
<accession>A0AAN7UW27</accession>
<evidence type="ECO:0000313" key="1">
    <source>
        <dbReference type="EMBL" id="KAK5632174.1"/>
    </source>
</evidence>
<reference evidence="1 2" key="1">
    <citation type="submission" date="2023-10" db="EMBL/GenBank/DDBJ databases">
        <title>Draft genome sequence of Xylaria bambusicola isolate GMP-LS, the root and basal stem rot pathogen of sugarcane in Indonesia.</title>
        <authorList>
            <person name="Selvaraj P."/>
            <person name="Muralishankar V."/>
            <person name="Muruganantham S."/>
            <person name="Sp S."/>
            <person name="Haryani S."/>
            <person name="Lau K.J.X."/>
            <person name="Naqvi N.I."/>
        </authorList>
    </citation>
    <scope>NUCLEOTIDE SEQUENCE [LARGE SCALE GENOMIC DNA]</scope>
    <source>
        <strain evidence="1">GMP-LS</strain>
    </source>
</reference>
<name>A0AAN7UW27_9PEZI</name>
<dbReference type="AlphaFoldDB" id="A0AAN7UW27"/>
<evidence type="ECO:0000313" key="2">
    <source>
        <dbReference type="Proteomes" id="UP001305414"/>
    </source>
</evidence>
<proteinExistence type="predicted"/>
<dbReference type="EMBL" id="JAWHQM010000023">
    <property type="protein sequence ID" value="KAK5632174.1"/>
    <property type="molecule type" value="Genomic_DNA"/>
</dbReference>
<dbReference type="Proteomes" id="UP001305414">
    <property type="component" value="Unassembled WGS sequence"/>
</dbReference>
<keyword evidence="2" id="KW-1185">Reference proteome</keyword>
<comment type="caution">
    <text evidence="1">The sequence shown here is derived from an EMBL/GenBank/DDBJ whole genome shotgun (WGS) entry which is preliminary data.</text>
</comment>
<protein>
    <submittedName>
        <fullName evidence="1">Uncharacterized protein</fullName>
    </submittedName>
</protein>
<sequence length="291" mass="32489">MVMTKINITLSLASEESRALGPLMTVNDWHGNLLRAAFNGPEIALSDGSEEIRGLSLLVSSVPPLEIARREPPSNIMLQGVLEGEVIAKSFQGMITARSDGICYITTAKQLISPDAEYDRCICLLKLGGQLMDQMDNTCFMVVQKLLQTAKEVIWVNNSCEYTADKPKVSTVSGFGKTITHGRPNLSFIHINVELTPSIVAQVMRVIHHNEFVAPNDRETDLLQYEDDFHIPRLVEAPEINHLFESELCGPKPVTIQVDKSNEVKTPVKLCFTPWSLDSIYFRHDHTLSRT</sequence>
<organism evidence="1 2">
    <name type="scientific">Xylaria bambusicola</name>
    <dbReference type="NCBI Taxonomy" id="326684"/>
    <lineage>
        <taxon>Eukaryota</taxon>
        <taxon>Fungi</taxon>
        <taxon>Dikarya</taxon>
        <taxon>Ascomycota</taxon>
        <taxon>Pezizomycotina</taxon>
        <taxon>Sordariomycetes</taxon>
        <taxon>Xylariomycetidae</taxon>
        <taxon>Xylariales</taxon>
        <taxon>Xylariaceae</taxon>
        <taxon>Xylaria</taxon>
    </lineage>
</organism>